<evidence type="ECO:0000313" key="4">
    <source>
        <dbReference type="Proteomes" id="UP000292235"/>
    </source>
</evidence>
<organism evidence="3 4">
    <name type="scientific">Streptomonospora litoralis</name>
    <dbReference type="NCBI Taxonomy" id="2498135"/>
    <lineage>
        <taxon>Bacteria</taxon>
        <taxon>Bacillati</taxon>
        <taxon>Actinomycetota</taxon>
        <taxon>Actinomycetes</taxon>
        <taxon>Streptosporangiales</taxon>
        <taxon>Nocardiopsidaceae</taxon>
        <taxon>Streptomonospora</taxon>
    </lineage>
</organism>
<dbReference type="EMBL" id="CP036455">
    <property type="protein sequence ID" value="QBI54717.1"/>
    <property type="molecule type" value="Genomic_DNA"/>
</dbReference>
<keyword evidence="4" id="KW-1185">Reference proteome</keyword>
<reference evidence="3 4" key="1">
    <citation type="submission" date="2019-02" db="EMBL/GenBank/DDBJ databases">
        <authorList>
            <person name="Khodamoradi S."/>
            <person name="Hahnke R.L."/>
            <person name="Kaempfer P."/>
            <person name="Schumann P."/>
            <person name="Rohde M."/>
            <person name="Steinert M."/>
            <person name="Luzhetskyy A."/>
            <person name="Wink J."/>
            <person name="Ruckert C."/>
        </authorList>
    </citation>
    <scope>NUCLEOTIDE SEQUENCE [LARGE SCALE GENOMIC DNA]</scope>
    <source>
        <strain evidence="3 4">M2</strain>
    </source>
</reference>
<proteinExistence type="predicted"/>
<evidence type="ECO:0000256" key="1">
    <source>
        <dbReference type="SAM" id="MobiDB-lite"/>
    </source>
</evidence>
<evidence type="ECO:0000313" key="3">
    <source>
        <dbReference type="EMBL" id="QBI54717.1"/>
    </source>
</evidence>
<feature type="chain" id="PRO_5039363704" evidence="2">
    <location>
        <begin position="29"/>
        <end position="62"/>
    </location>
</feature>
<dbReference type="Proteomes" id="UP000292235">
    <property type="component" value="Chromosome"/>
</dbReference>
<keyword evidence="2" id="KW-0732">Signal</keyword>
<sequence length="62" mass="6195" precursor="true">MHTPTLGMLKRLVAVGAIGLAAVFSLSACNDGEGGDDGGGEEQQEEGEGGEDGGDDGEEEDD</sequence>
<evidence type="ECO:0000256" key="2">
    <source>
        <dbReference type="SAM" id="SignalP"/>
    </source>
</evidence>
<feature type="region of interest" description="Disordered" evidence="1">
    <location>
        <begin position="28"/>
        <end position="62"/>
    </location>
</feature>
<protein>
    <submittedName>
        <fullName evidence="3">Uncharacterized protein</fullName>
    </submittedName>
</protein>
<dbReference type="KEGG" id="strr:EKD16_14685"/>
<feature type="signal peptide" evidence="2">
    <location>
        <begin position="1"/>
        <end position="28"/>
    </location>
</feature>
<dbReference type="AlphaFoldDB" id="A0A4P6Q7C5"/>
<dbReference type="RefSeq" id="WP_165498573.1">
    <property type="nucleotide sequence ID" value="NZ_CP036455.1"/>
</dbReference>
<gene>
    <name evidence="3" type="ORF">EKD16_14685</name>
</gene>
<feature type="compositionally biased region" description="Acidic residues" evidence="1">
    <location>
        <begin position="33"/>
        <end position="62"/>
    </location>
</feature>
<accession>A0A4P6Q7C5</accession>
<name>A0A4P6Q7C5_9ACTN</name>